<evidence type="ECO:0000256" key="4">
    <source>
        <dbReference type="ARBA" id="ARBA00022475"/>
    </source>
</evidence>
<comment type="similarity">
    <text evidence="2">Belongs to the major facilitator superfamily.</text>
</comment>
<feature type="transmembrane region" description="Helical" evidence="8">
    <location>
        <begin position="310"/>
        <end position="329"/>
    </location>
</feature>
<feature type="domain" description="Major facilitator superfamily (MFS) profile" evidence="9">
    <location>
        <begin position="10"/>
        <end position="393"/>
    </location>
</feature>
<keyword evidence="5 8" id="KW-0812">Transmembrane</keyword>
<evidence type="ECO:0000256" key="5">
    <source>
        <dbReference type="ARBA" id="ARBA00022692"/>
    </source>
</evidence>
<reference evidence="11" key="1">
    <citation type="submission" date="2020-07" db="EMBL/GenBank/DDBJ databases">
        <authorList>
            <person name="Partida-Martinez L."/>
            <person name="Huntemann M."/>
            <person name="Clum A."/>
            <person name="Wang J."/>
            <person name="Palaniappan K."/>
            <person name="Ritter S."/>
            <person name="Chen I.-M."/>
            <person name="Stamatis D."/>
            <person name="Reddy T."/>
            <person name="O'Malley R."/>
            <person name="Daum C."/>
            <person name="Shapiro N."/>
            <person name="Ivanova N."/>
            <person name="Kyrpides N."/>
            <person name="Woyke T."/>
        </authorList>
    </citation>
    <scope>NUCLEOTIDE SEQUENCE [LARGE SCALE GENOMIC DNA]</scope>
    <source>
        <strain evidence="11">AT2.8</strain>
    </source>
</reference>
<dbReference type="GO" id="GO:0022857">
    <property type="term" value="F:transmembrane transporter activity"/>
    <property type="evidence" value="ECO:0007669"/>
    <property type="project" value="InterPro"/>
</dbReference>
<evidence type="ECO:0000256" key="8">
    <source>
        <dbReference type="SAM" id="Phobius"/>
    </source>
</evidence>
<dbReference type="Proteomes" id="UP000548423">
    <property type="component" value="Unassembled WGS sequence"/>
</dbReference>
<sequence length="402" mass="43689">MGYILKGSKEYTRASLSLFLGGFVTFSILYTTQPLLPVFANEFGVSAPLASLTVSLSTGLLAISMLVAAAISDVIGKKKIMVLSMFFTSFLALLTALSPNFITLLVFRALLGIFIAGVPSIAMAYIGEEFHPKGIGRIMGLYISGTTIGGMAGRILIGVLSDIFTWRIALIAVGGLALIFSVLFLIALPKSQYTAKNKPDLKSVCLAYKIHLNNKQLISLLLLSFLLMGSFVTLYNYIGFLLVEPPYALSQTHVGFIFIVYICGTYSSVYMGKKADEYGYSTILKLSMAIMLAGALISLVPSLIGKIAGISIFTFGFFASHSIASSWVGEHATQNKAQASSLYLLFYYLGSSLIGSFGGYFWIHFHWHGIISLILFLLVIGYPLVFIASQKRVMKVFSKSKV</sequence>
<dbReference type="Gene3D" id="1.20.1250.20">
    <property type="entry name" value="MFS general substrate transporter like domains"/>
    <property type="match status" value="1"/>
</dbReference>
<reference evidence="11" key="2">
    <citation type="submission" date="2020-08" db="EMBL/GenBank/DDBJ databases">
        <title>The Agave Microbiome: Exploring the role of microbial communities in plant adaptations to desert environments.</title>
        <authorList>
            <person name="Partida-Martinez L.P."/>
        </authorList>
    </citation>
    <scope>NUCLEOTIDE SEQUENCE [LARGE SCALE GENOMIC DNA]</scope>
    <source>
        <strain evidence="11">AT2.8</strain>
    </source>
</reference>
<keyword evidence="4" id="KW-1003">Cell membrane</keyword>
<keyword evidence="6 8" id="KW-1133">Transmembrane helix</keyword>
<proteinExistence type="inferred from homology"/>
<comment type="subcellular location">
    <subcellularLocation>
        <location evidence="1">Cell membrane</location>
        <topology evidence="1">Multi-pass membrane protein</topology>
    </subcellularLocation>
</comment>
<dbReference type="SUPFAM" id="SSF103473">
    <property type="entry name" value="MFS general substrate transporter"/>
    <property type="match status" value="1"/>
</dbReference>
<dbReference type="PANTHER" id="PTHR43271:SF1">
    <property type="entry name" value="INNER MEMBRANE TRANSPORT PROTEIN YNFM"/>
    <property type="match status" value="1"/>
</dbReference>
<feature type="transmembrane region" description="Helical" evidence="8">
    <location>
        <begin position="80"/>
        <end position="99"/>
    </location>
</feature>
<feature type="transmembrane region" description="Helical" evidence="8">
    <location>
        <begin position="283"/>
        <end position="304"/>
    </location>
</feature>
<dbReference type="InterPro" id="IPR020846">
    <property type="entry name" value="MFS_dom"/>
</dbReference>
<feature type="transmembrane region" description="Helical" evidence="8">
    <location>
        <begin position="250"/>
        <end position="271"/>
    </location>
</feature>
<evidence type="ECO:0000256" key="6">
    <source>
        <dbReference type="ARBA" id="ARBA00022989"/>
    </source>
</evidence>
<evidence type="ECO:0000256" key="7">
    <source>
        <dbReference type="ARBA" id="ARBA00023136"/>
    </source>
</evidence>
<dbReference type="PROSITE" id="PS50850">
    <property type="entry name" value="MFS"/>
    <property type="match status" value="1"/>
</dbReference>
<feature type="transmembrane region" description="Helical" evidence="8">
    <location>
        <begin position="369"/>
        <end position="389"/>
    </location>
</feature>
<keyword evidence="7 8" id="KW-0472">Membrane</keyword>
<comment type="caution">
    <text evidence="10">The sequence shown here is derived from an EMBL/GenBank/DDBJ whole genome shotgun (WGS) entry which is preliminary data.</text>
</comment>
<feature type="transmembrane region" description="Helical" evidence="8">
    <location>
        <begin position="166"/>
        <end position="188"/>
    </location>
</feature>
<accession>A0A852TIP6</accession>
<dbReference type="InterPro" id="IPR011701">
    <property type="entry name" value="MFS"/>
</dbReference>
<evidence type="ECO:0000256" key="1">
    <source>
        <dbReference type="ARBA" id="ARBA00004651"/>
    </source>
</evidence>
<dbReference type="AlphaFoldDB" id="A0A852TIP6"/>
<evidence type="ECO:0000256" key="2">
    <source>
        <dbReference type="ARBA" id="ARBA00008335"/>
    </source>
</evidence>
<dbReference type="PANTHER" id="PTHR43271">
    <property type="entry name" value="BLL2771 PROTEIN"/>
    <property type="match status" value="1"/>
</dbReference>
<evidence type="ECO:0000313" key="10">
    <source>
        <dbReference type="EMBL" id="NYE07447.1"/>
    </source>
</evidence>
<evidence type="ECO:0000256" key="3">
    <source>
        <dbReference type="ARBA" id="ARBA00022448"/>
    </source>
</evidence>
<feature type="transmembrane region" description="Helical" evidence="8">
    <location>
        <begin position="105"/>
        <end position="126"/>
    </location>
</feature>
<name>A0A852TIP6_9BACI</name>
<dbReference type="EMBL" id="JACCBX010000009">
    <property type="protein sequence ID" value="NYE07447.1"/>
    <property type="molecule type" value="Genomic_DNA"/>
</dbReference>
<dbReference type="InterPro" id="IPR036259">
    <property type="entry name" value="MFS_trans_sf"/>
</dbReference>
<evidence type="ECO:0000259" key="9">
    <source>
        <dbReference type="PROSITE" id="PS50850"/>
    </source>
</evidence>
<dbReference type="Pfam" id="PF07690">
    <property type="entry name" value="MFS_1"/>
    <property type="match status" value="1"/>
</dbReference>
<feature type="transmembrane region" description="Helical" evidence="8">
    <location>
        <begin position="12"/>
        <end position="30"/>
    </location>
</feature>
<organism evidence="10 11">
    <name type="scientific">Neobacillus niacini</name>
    <dbReference type="NCBI Taxonomy" id="86668"/>
    <lineage>
        <taxon>Bacteria</taxon>
        <taxon>Bacillati</taxon>
        <taxon>Bacillota</taxon>
        <taxon>Bacilli</taxon>
        <taxon>Bacillales</taxon>
        <taxon>Bacillaceae</taxon>
        <taxon>Neobacillus</taxon>
    </lineage>
</organism>
<feature type="transmembrane region" description="Helical" evidence="8">
    <location>
        <begin position="50"/>
        <end position="71"/>
    </location>
</feature>
<keyword evidence="3" id="KW-0813">Transport</keyword>
<gene>
    <name evidence="10" type="ORF">F4694_004258</name>
</gene>
<dbReference type="CDD" id="cd17324">
    <property type="entry name" value="MFS_NepI_like"/>
    <property type="match status" value="1"/>
</dbReference>
<feature type="transmembrane region" description="Helical" evidence="8">
    <location>
        <begin position="138"/>
        <end position="160"/>
    </location>
</feature>
<protein>
    <submittedName>
        <fullName evidence="10">YNFM family putative membrane transporter</fullName>
    </submittedName>
</protein>
<dbReference type="GO" id="GO:0005886">
    <property type="term" value="C:plasma membrane"/>
    <property type="evidence" value="ECO:0007669"/>
    <property type="project" value="UniProtKB-SubCell"/>
</dbReference>
<feature type="transmembrane region" description="Helical" evidence="8">
    <location>
        <begin position="217"/>
        <end position="238"/>
    </location>
</feature>
<evidence type="ECO:0000313" key="11">
    <source>
        <dbReference type="Proteomes" id="UP000548423"/>
    </source>
</evidence>
<feature type="transmembrane region" description="Helical" evidence="8">
    <location>
        <begin position="341"/>
        <end position="363"/>
    </location>
</feature>